<accession>A0AAE3ABV6</accession>
<dbReference type="Proteomes" id="UP001199319">
    <property type="component" value="Unassembled WGS sequence"/>
</dbReference>
<dbReference type="Pfam" id="PF12960">
    <property type="entry name" value="DUF3849"/>
    <property type="match status" value="1"/>
</dbReference>
<gene>
    <name evidence="2" type="ORF">LKD37_09285</name>
</gene>
<protein>
    <submittedName>
        <fullName evidence="2">DUF3849 domain-containing protein</fullName>
    </submittedName>
</protein>
<organism evidence="2 3">
    <name type="scientific">Brotocaccenecus cirricatena</name>
    <dbReference type="NCBI Taxonomy" id="3064195"/>
    <lineage>
        <taxon>Bacteria</taxon>
        <taxon>Bacillati</taxon>
        <taxon>Bacillota</taxon>
        <taxon>Clostridia</taxon>
        <taxon>Eubacteriales</taxon>
        <taxon>Oscillospiraceae</taxon>
        <taxon>Brotocaccenecus</taxon>
    </lineage>
</organism>
<reference evidence="2" key="1">
    <citation type="submission" date="2021-10" db="EMBL/GenBank/DDBJ databases">
        <title>Anaerobic single-cell dispensing facilitates the cultivation of human gut bacteria.</title>
        <authorList>
            <person name="Afrizal A."/>
        </authorList>
    </citation>
    <scope>NUCLEOTIDE SEQUENCE</scope>
    <source>
        <strain evidence="2">CLA-AA-H272</strain>
    </source>
</reference>
<dbReference type="AlphaFoldDB" id="A0AAE3ABV6"/>
<dbReference type="EMBL" id="JAJEPW010000024">
    <property type="protein sequence ID" value="MCC2129707.1"/>
    <property type="molecule type" value="Genomic_DNA"/>
</dbReference>
<dbReference type="InterPro" id="IPR024383">
    <property type="entry name" value="DUF3849"/>
</dbReference>
<dbReference type="RefSeq" id="WP_349048720.1">
    <property type="nucleotide sequence ID" value="NZ_JBBNJF010000192.1"/>
</dbReference>
<sequence length="433" mass="49511">MRLDGVEHWDHFQDETIYWLDLSDMPEPIQQAARRIDGKAYNDRCFGICVVHDLATNEYAVVTESGTSPEVDRNIFYVDNDGDKHWFQADLPDTLVKEMFSCCEDVHAGKLLPQGYQALFSVLFDNETGFVSGENQAAKSPFSTWQLRIDHGHPEYYTPHYHTDRESAEQDLNGRVAEYKRYHTIREKNGEFAYLYPYSKAEAGRRGELDRWEESFRANVSCAREIEAAIRGYSSGDGILQPGTARNILEQWGFKRTNFVLANTLQQLGPIKDRLSEANRNWQRGAYIPQDGTNRYFAVDTALICMDQFISQVRDAYKQLELLGPEHCESGSYEKLDYEGRVLVLAPDTLKESYWNQRSQLWLAHDGFGCTPGAIGRSIRCTCLGDGEETRWNRTDFIGVLKEECLPQWAAEALSKLTEGKEQSHTQGGMTMQ</sequence>
<comment type="caution">
    <text evidence="2">The sequence shown here is derived from an EMBL/GenBank/DDBJ whole genome shotgun (WGS) entry which is preliminary data.</text>
</comment>
<feature type="domain" description="DUF3849" evidence="1">
    <location>
        <begin position="195"/>
        <end position="317"/>
    </location>
</feature>
<evidence type="ECO:0000259" key="1">
    <source>
        <dbReference type="Pfam" id="PF12960"/>
    </source>
</evidence>
<evidence type="ECO:0000313" key="3">
    <source>
        <dbReference type="Proteomes" id="UP001199319"/>
    </source>
</evidence>
<proteinExistence type="predicted"/>
<name>A0AAE3ABV6_9FIRM</name>
<keyword evidence="3" id="KW-1185">Reference proteome</keyword>
<evidence type="ECO:0000313" key="2">
    <source>
        <dbReference type="EMBL" id="MCC2129707.1"/>
    </source>
</evidence>